<evidence type="ECO:0008006" key="4">
    <source>
        <dbReference type="Google" id="ProtNLM"/>
    </source>
</evidence>
<evidence type="ECO:0000256" key="1">
    <source>
        <dbReference type="SAM" id="Phobius"/>
    </source>
</evidence>
<protein>
    <recommendedName>
        <fullName evidence="4">Integral membrane protein</fullName>
    </recommendedName>
</protein>
<gene>
    <name evidence="2" type="ORF">GCM10010833_25720</name>
</gene>
<feature type="transmembrane region" description="Helical" evidence="1">
    <location>
        <begin position="46"/>
        <end position="68"/>
    </location>
</feature>
<feature type="transmembrane region" description="Helical" evidence="1">
    <location>
        <begin position="7"/>
        <end position="26"/>
    </location>
</feature>
<evidence type="ECO:0000313" key="3">
    <source>
        <dbReference type="Proteomes" id="UP000614261"/>
    </source>
</evidence>
<keyword evidence="1" id="KW-0472">Membrane</keyword>
<evidence type="ECO:0000313" key="2">
    <source>
        <dbReference type="EMBL" id="GGB69344.1"/>
    </source>
</evidence>
<dbReference type="Proteomes" id="UP000614261">
    <property type="component" value="Unassembled WGS sequence"/>
</dbReference>
<dbReference type="RefSeq" id="WP_188514831.1">
    <property type="nucleotide sequence ID" value="NZ_BMGD01000004.1"/>
</dbReference>
<comment type="caution">
    <text evidence="2">The sequence shown here is derived from an EMBL/GenBank/DDBJ whole genome shotgun (WGS) entry which is preliminary data.</text>
</comment>
<sequence length="135" mass="14678">MTILIFILRRLLLPTAIATLVGRFAFNLSQTGALNISETFVDTADAFYTVVMVFVILLATALAALALARTNLHPLIRVPLLLAVAAGSGFALVLYLTEVVAYAELVYAPAVACCTVWMLCNLDLLKRRKRKTVHG</sequence>
<dbReference type="EMBL" id="BMGD01000004">
    <property type="protein sequence ID" value="GGB69344.1"/>
    <property type="molecule type" value="Genomic_DNA"/>
</dbReference>
<keyword evidence="1" id="KW-0812">Transmembrane</keyword>
<organism evidence="2 3">
    <name type="scientific">Blastomonas aquatica</name>
    <dbReference type="NCBI Taxonomy" id="1510276"/>
    <lineage>
        <taxon>Bacteria</taxon>
        <taxon>Pseudomonadati</taxon>
        <taxon>Pseudomonadota</taxon>
        <taxon>Alphaproteobacteria</taxon>
        <taxon>Sphingomonadales</taxon>
        <taxon>Sphingomonadaceae</taxon>
        <taxon>Blastomonas</taxon>
    </lineage>
</organism>
<accession>A0ABQ1JHS5</accession>
<proteinExistence type="predicted"/>
<keyword evidence="3" id="KW-1185">Reference proteome</keyword>
<feature type="transmembrane region" description="Helical" evidence="1">
    <location>
        <begin position="80"/>
        <end position="100"/>
    </location>
</feature>
<reference evidence="3" key="1">
    <citation type="journal article" date="2019" name="Int. J. Syst. Evol. Microbiol.">
        <title>The Global Catalogue of Microorganisms (GCM) 10K type strain sequencing project: providing services to taxonomists for standard genome sequencing and annotation.</title>
        <authorList>
            <consortium name="The Broad Institute Genomics Platform"/>
            <consortium name="The Broad Institute Genome Sequencing Center for Infectious Disease"/>
            <person name="Wu L."/>
            <person name="Ma J."/>
        </authorList>
    </citation>
    <scope>NUCLEOTIDE SEQUENCE [LARGE SCALE GENOMIC DNA]</scope>
    <source>
        <strain evidence="3">CGMCC 1.12851</strain>
    </source>
</reference>
<keyword evidence="1" id="KW-1133">Transmembrane helix</keyword>
<name>A0ABQ1JHS5_9SPHN</name>
<feature type="transmembrane region" description="Helical" evidence="1">
    <location>
        <begin position="106"/>
        <end position="125"/>
    </location>
</feature>